<keyword evidence="3" id="KW-1185">Reference proteome</keyword>
<feature type="region of interest" description="Disordered" evidence="1">
    <location>
        <begin position="178"/>
        <end position="299"/>
    </location>
</feature>
<dbReference type="Proteomes" id="UP000749559">
    <property type="component" value="Unassembled WGS sequence"/>
</dbReference>
<proteinExistence type="predicted"/>
<feature type="compositionally biased region" description="Low complexity" evidence="1">
    <location>
        <begin position="20"/>
        <end position="35"/>
    </location>
</feature>
<feature type="compositionally biased region" description="Polar residues" evidence="1">
    <location>
        <begin position="8"/>
        <end position="19"/>
    </location>
</feature>
<feature type="compositionally biased region" description="Low complexity" evidence="1">
    <location>
        <begin position="257"/>
        <end position="269"/>
    </location>
</feature>
<sequence>MEDDENVSTDNTKYLNDTANGNSSKNNKSAKSNPNQDIGTFKTEVKFLQGESSLKSITQTCTNSPGPIDFDKDTEKNLNDKIREMARKDPLASYAPPTYANMYKTNKRIQEKLKTYRSRIPQLLELQMKEKTHLPPQTINTQNVRKPGSYEQRIKYQKSLKLRSDPNHLIKHSNILIQTQNNMTGHPTVNYQNPTSDNLQDNTDNHDDSPVHDKDNADNLQDKADNNPVHDKDNADDLQDNADNDDNNPVHEKDNADNLQDNADNIDNNPVHDKNNIDDHKKNTDNHNYNADSSKSDEISRVENDYAERMDHQFVLKFRDMLKDYLGAVNQVIHSAEDIAAANDEQSNKGKQMSDENGTGHEEIHDLKMF</sequence>
<comment type="caution">
    <text evidence="2">The sequence shown here is derived from an EMBL/GenBank/DDBJ whole genome shotgun (WGS) entry which is preliminary data.</text>
</comment>
<organism evidence="2 3">
    <name type="scientific">Owenia fusiformis</name>
    <name type="common">Polychaete worm</name>
    <dbReference type="NCBI Taxonomy" id="6347"/>
    <lineage>
        <taxon>Eukaryota</taxon>
        <taxon>Metazoa</taxon>
        <taxon>Spiralia</taxon>
        <taxon>Lophotrochozoa</taxon>
        <taxon>Annelida</taxon>
        <taxon>Polychaeta</taxon>
        <taxon>Sedentaria</taxon>
        <taxon>Canalipalpata</taxon>
        <taxon>Sabellida</taxon>
        <taxon>Oweniida</taxon>
        <taxon>Oweniidae</taxon>
        <taxon>Owenia</taxon>
    </lineage>
</organism>
<protein>
    <submittedName>
        <fullName evidence="2">Uncharacterized protein</fullName>
    </submittedName>
</protein>
<evidence type="ECO:0000313" key="2">
    <source>
        <dbReference type="EMBL" id="CAH1793034.1"/>
    </source>
</evidence>
<reference evidence="2" key="1">
    <citation type="submission" date="2022-03" db="EMBL/GenBank/DDBJ databases">
        <authorList>
            <person name="Martin C."/>
        </authorList>
    </citation>
    <scope>NUCLEOTIDE SEQUENCE</scope>
</reference>
<evidence type="ECO:0000313" key="3">
    <source>
        <dbReference type="Proteomes" id="UP000749559"/>
    </source>
</evidence>
<gene>
    <name evidence="2" type="ORF">OFUS_LOCUS17937</name>
</gene>
<feature type="compositionally biased region" description="Basic and acidic residues" evidence="1">
    <location>
        <begin position="270"/>
        <end position="285"/>
    </location>
</feature>
<feature type="compositionally biased region" description="Basic and acidic residues" evidence="1">
    <location>
        <begin position="346"/>
        <end position="370"/>
    </location>
</feature>
<dbReference type="AlphaFoldDB" id="A0A8S4PII4"/>
<feature type="compositionally biased region" description="Acidic residues" evidence="1">
    <location>
        <begin position="236"/>
        <end position="246"/>
    </location>
</feature>
<dbReference type="EMBL" id="CAIIXF020000008">
    <property type="protein sequence ID" value="CAH1793034.1"/>
    <property type="molecule type" value="Genomic_DNA"/>
</dbReference>
<feature type="compositionally biased region" description="Polar residues" evidence="1">
    <location>
        <begin position="178"/>
        <end position="202"/>
    </location>
</feature>
<feature type="region of interest" description="Disordered" evidence="1">
    <location>
        <begin position="343"/>
        <end position="370"/>
    </location>
</feature>
<feature type="region of interest" description="Disordered" evidence="1">
    <location>
        <begin position="1"/>
        <end position="42"/>
    </location>
</feature>
<name>A0A8S4PII4_OWEFU</name>
<evidence type="ECO:0000256" key="1">
    <source>
        <dbReference type="SAM" id="MobiDB-lite"/>
    </source>
</evidence>
<feature type="compositionally biased region" description="Basic and acidic residues" evidence="1">
    <location>
        <begin position="203"/>
        <end position="235"/>
    </location>
</feature>
<accession>A0A8S4PII4</accession>